<dbReference type="EMBL" id="JN253839">
    <property type="protein sequence ID" value="AEK80652.1"/>
    <property type="molecule type" value="Genomic_DNA"/>
</dbReference>
<keyword evidence="4 5" id="KW-0732">Signal</keyword>
<proteinExistence type="inferred from homology"/>
<evidence type="ECO:0000313" key="7">
    <source>
        <dbReference type="EMBL" id="AEK80652.1"/>
    </source>
</evidence>
<dbReference type="AlphaFoldDB" id="E0W4Z7"/>
<keyword evidence="3 5" id="KW-0964">Secreted</keyword>
<comment type="similarity">
    <text evidence="2 5">Belongs to the RxLR effector family.</text>
</comment>
<reference evidence="8" key="1">
    <citation type="journal article" date="2011" name="Plant Cell">
        <title>Transcriptional programming and functional interactions within the Phytophthora sojae RXLR effector repertoire.</title>
        <authorList>
            <person name="Wang Q."/>
            <person name="Han C."/>
            <person name="Ferreira A.O."/>
            <person name="Yu X."/>
            <person name="Ye W."/>
            <person name="Tripathy S."/>
            <person name="Kale S.D."/>
            <person name="Gu B."/>
            <person name="Sheng Y."/>
            <person name="Sui Y."/>
            <person name="Wang X."/>
            <person name="Zhang Z."/>
            <person name="Cheng B."/>
            <person name="Dong S."/>
            <person name="Shan W."/>
            <person name="Zheng X."/>
            <person name="Dou D."/>
            <person name="Tyler B.M."/>
            <person name="Wang Y."/>
        </authorList>
    </citation>
    <scope>NUCLEOTIDE SEQUENCE</scope>
    <source>
        <strain evidence="6">P7064</strain>
        <strain evidence="7">P7074</strain>
        <strain evidence="8">P7076</strain>
    </source>
</reference>
<feature type="signal peptide" evidence="5">
    <location>
        <begin position="1"/>
        <end position="20"/>
    </location>
</feature>
<accession>E0W4Z7</accession>
<comment type="function">
    <text evidence="5">Effector that suppresses plant defense responses during pathogen infection.</text>
</comment>
<gene>
    <name evidence="8" type="primary">Avh</name>
</gene>
<evidence type="ECO:0000256" key="2">
    <source>
        <dbReference type="ARBA" id="ARBA00010400"/>
    </source>
</evidence>
<dbReference type="OrthoDB" id="129254at2759"/>
<evidence type="ECO:0000313" key="6">
    <source>
        <dbReference type="EMBL" id="AEK80651.1"/>
    </source>
</evidence>
<organism evidence="8">
    <name type="scientific">Phytophthora sojae</name>
    <name type="common">Soybean stem and root rot agent</name>
    <name type="synonym">Phytophthora megasperma f. sp. glycines</name>
    <dbReference type="NCBI Taxonomy" id="67593"/>
    <lineage>
        <taxon>Eukaryota</taxon>
        <taxon>Sar</taxon>
        <taxon>Stramenopiles</taxon>
        <taxon>Oomycota</taxon>
        <taxon>Peronosporomycetes</taxon>
        <taxon>Peronosporales</taxon>
        <taxon>Peronosporaceae</taxon>
        <taxon>Phytophthora</taxon>
    </lineage>
</organism>
<dbReference type="KEGG" id="psoj:PHYSODRAFT_288500"/>
<dbReference type="InterPro" id="IPR031825">
    <property type="entry name" value="RXLR"/>
</dbReference>
<dbReference type="HOGENOM" id="CLU_2054342_0_0_1"/>
<comment type="domain">
    <text evidence="5">The RxLR-dEER motif acts to carry the protein into the host cell cytoplasm through binding to cell surface phosphatidylinositol-3-phosphate.</text>
</comment>
<dbReference type="VEuPathDB" id="FungiDB:PHYSODRAFT_288500"/>
<sequence>MHLSQILLVVVASLLATSEALSTATIFNQVEKTTSLGSQRLLRTHPDYKVADDEAETEERGPLSREQMKALVKEVGIDRRKVKADFNHLLRHEKYPEYQRLMNNVLEKQRSKGAPVYKNP</sequence>
<dbReference type="GO" id="GO:0005576">
    <property type="term" value="C:extracellular region"/>
    <property type="evidence" value="ECO:0007669"/>
    <property type="project" value="UniProtKB-SubCell"/>
</dbReference>
<comment type="subcellular location">
    <subcellularLocation>
        <location evidence="1 5">Secreted</location>
    </subcellularLocation>
</comment>
<name>E0W4Z7_PHYSO</name>
<feature type="chain" id="PRO_5007652745" description="RxLR effector protein" evidence="5">
    <location>
        <begin position="21"/>
        <end position="120"/>
    </location>
</feature>
<evidence type="ECO:0000313" key="8">
    <source>
        <dbReference type="EMBL" id="AEK80653.1"/>
    </source>
</evidence>
<evidence type="ECO:0000256" key="4">
    <source>
        <dbReference type="ARBA" id="ARBA00022729"/>
    </source>
</evidence>
<evidence type="ECO:0000256" key="1">
    <source>
        <dbReference type="ARBA" id="ARBA00004613"/>
    </source>
</evidence>
<evidence type="ECO:0000256" key="5">
    <source>
        <dbReference type="RuleBase" id="RU367124"/>
    </source>
</evidence>
<dbReference type="SMR" id="E0W4Z7"/>
<dbReference type="Pfam" id="PF16810">
    <property type="entry name" value="RXLR"/>
    <property type="match status" value="1"/>
</dbReference>
<dbReference type="EMBL" id="JN253840">
    <property type="protein sequence ID" value="AEK80653.1"/>
    <property type="molecule type" value="Genomic_DNA"/>
</dbReference>
<protein>
    <recommendedName>
        <fullName evidence="5">RxLR effector protein</fullName>
    </recommendedName>
</protein>
<dbReference type="EMBL" id="JN253838">
    <property type="protein sequence ID" value="AEK80651.1"/>
    <property type="molecule type" value="Genomic_DNA"/>
</dbReference>
<evidence type="ECO:0000256" key="3">
    <source>
        <dbReference type="ARBA" id="ARBA00022525"/>
    </source>
</evidence>